<feature type="region of interest" description="Disordered" evidence="6">
    <location>
        <begin position="737"/>
        <end position="810"/>
    </location>
</feature>
<feature type="compositionally biased region" description="Polar residues" evidence="6">
    <location>
        <begin position="1202"/>
        <end position="1219"/>
    </location>
</feature>
<dbReference type="Gene3D" id="6.10.250.3120">
    <property type="match status" value="1"/>
</dbReference>
<feature type="compositionally biased region" description="Pro residues" evidence="6">
    <location>
        <begin position="1659"/>
        <end position="1670"/>
    </location>
</feature>
<evidence type="ECO:0000313" key="10">
    <source>
        <dbReference type="Proteomes" id="UP000005408"/>
    </source>
</evidence>
<evidence type="ECO:0000256" key="5">
    <source>
        <dbReference type="SAM" id="Coils"/>
    </source>
</evidence>
<feature type="compositionally biased region" description="Basic and acidic residues" evidence="6">
    <location>
        <begin position="1503"/>
        <end position="1513"/>
    </location>
</feature>
<feature type="compositionally biased region" description="Polar residues" evidence="6">
    <location>
        <begin position="1759"/>
        <end position="1772"/>
    </location>
</feature>
<dbReference type="Proteomes" id="UP000005408">
    <property type="component" value="Unassembled WGS sequence"/>
</dbReference>
<keyword evidence="3" id="KW-0963">Cytoplasm</keyword>
<feature type="compositionally biased region" description="Basic and acidic residues" evidence="6">
    <location>
        <begin position="1169"/>
        <end position="1199"/>
    </location>
</feature>
<feature type="compositionally biased region" description="Polar residues" evidence="6">
    <location>
        <begin position="366"/>
        <end position="385"/>
    </location>
</feature>
<keyword evidence="4" id="KW-0206">Cytoskeleton</keyword>
<feature type="region of interest" description="Disordered" evidence="6">
    <location>
        <begin position="2055"/>
        <end position="2106"/>
    </location>
</feature>
<name>A0A8W8L853_MAGGI</name>
<feature type="compositionally biased region" description="Basic and acidic residues" evidence="6">
    <location>
        <begin position="1773"/>
        <end position="1785"/>
    </location>
</feature>
<feature type="compositionally biased region" description="Polar residues" evidence="6">
    <location>
        <begin position="1530"/>
        <end position="1554"/>
    </location>
</feature>
<feature type="compositionally biased region" description="Polar residues" evidence="6">
    <location>
        <begin position="284"/>
        <end position="316"/>
    </location>
</feature>
<feature type="compositionally biased region" description="Pro residues" evidence="6">
    <location>
        <begin position="469"/>
        <end position="479"/>
    </location>
</feature>
<feature type="compositionally biased region" description="Polar residues" evidence="6">
    <location>
        <begin position="2076"/>
        <end position="2086"/>
    </location>
</feature>
<dbReference type="GO" id="GO:0051015">
    <property type="term" value="F:actin filament binding"/>
    <property type="evidence" value="ECO:0007669"/>
    <property type="project" value="InterPro"/>
</dbReference>
<dbReference type="PANTHER" id="PTHR15012">
    <property type="entry name" value="APICAL PROTEIN/SHROOM-RELATED"/>
    <property type="match status" value="1"/>
</dbReference>
<feature type="region of interest" description="Disordered" evidence="6">
    <location>
        <begin position="822"/>
        <end position="855"/>
    </location>
</feature>
<feature type="compositionally biased region" description="Polar residues" evidence="6">
    <location>
        <begin position="1995"/>
        <end position="2005"/>
    </location>
</feature>
<feature type="compositionally biased region" description="Polar residues" evidence="6">
    <location>
        <begin position="1400"/>
        <end position="1412"/>
    </location>
</feature>
<feature type="compositionally biased region" description="Low complexity" evidence="6">
    <location>
        <begin position="1982"/>
        <end position="1994"/>
    </location>
</feature>
<feature type="compositionally biased region" description="Basic and acidic residues" evidence="6">
    <location>
        <begin position="1625"/>
        <end position="1644"/>
    </location>
</feature>
<dbReference type="GO" id="GO:0030864">
    <property type="term" value="C:cortical actin cytoskeleton"/>
    <property type="evidence" value="ECO:0007669"/>
    <property type="project" value="TreeGrafter"/>
</dbReference>
<dbReference type="Gene3D" id="2.30.42.10">
    <property type="match status" value="1"/>
</dbReference>
<dbReference type="OrthoDB" id="10063560at2759"/>
<feature type="region of interest" description="Disordered" evidence="6">
    <location>
        <begin position="1161"/>
        <end position="1275"/>
    </location>
</feature>
<feature type="compositionally biased region" description="Polar residues" evidence="6">
    <location>
        <begin position="1430"/>
        <end position="1442"/>
    </location>
</feature>
<dbReference type="Pfam" id="PF08687">
    <property type="entry name" value="ASD2"/>
    <property type="match status" value="1"/>
</dbReference>
<dbReference type="InterPro" id="IPR027685">
    <property type="entry name" value="Shroom_fam"/>
</dbReference>
<feature type="compositionally biased region" description="Polar residues" evidence="6">
    <location>
        <begin position="1894"/>
        <end position="1932"/>
    </location>
</feature>
<dbReference type="InterPro" id="IPR014799">
    <property type="entry name" value="ASD2_dom"/>
</dbReference>
<feature type="coiled-coil region" evidence="5">
    <location>
        <begin position="2288"/>
        <end position="2315"/>
    </location>
</feature>
<feature type="compositionally biased region" description="Low complexity" evidence="6">
    <location>
        <begin position="1810"/>
        <end position="1820"/>
    </location>
</feature>
<dbReference type="GO" id="GO:0043296">
    <property type="term" value="C:apical junction complex"/>
    <property type="evidence" value="ECO:0007669"/>
    <property type="project" value="TreeGrafter"/>
</dbReference>
<dbReference type="EnsemblMetazoa" id="G27029.1">
    <property type="protein sequence ID" value="G27029.1:cds"/>
    <property type="gene ID" value="G27029"/>
</dbReference>
<feature type="compositionally biased region" description="Polar residues" evidence="6">
    <location>
        <begin position="1955"/>
        <end position="1975"/>
    </location>
</feature>
<feature type="region of interest" description="Disordered" evidence="6">
    <location>
        <begin position="125"/>
        <end position="385"/>
    </location>
</feature>
<feature type="compositionally biased region" description="Polar residues" evidence="6">
    <location>
        <begin position="1258"/>
        <end position="1267"/>
    </location>
</feature>
<dbReference type="InterPro" id="IPR036034">
    <property type="entry name" value="PDZ_sf"/>
</dbReference>
<comment type="similarity">
    <text evidence="2">Belongs to the shroom family.</text>
</comment>
<evidence type="ECO:0008006" key="11">
    <source>
        <dbReference type="Google" id="ProtNLM"/>
    </source>
</evidence>
<feature type="compositionally biased region" description="Basic and acidic residues" evidence="6">
    <location>
        <begin position="898"/>
        <end position="909"/>
    </location>
</feature>
<feature type="region of interest" description="Disordered" evidence="6">
    <location>
        <begin position="1288"/>
        <end position="2016"/>
    </location>
</feature>
<evidence type="ECO:0000256" key="2">
    <source>
        <dbReference type="ARBA" id="ARBA00006469"/>
    </source>
</evidence>
<dbReference type="GO" id="GO:0005912">
    <property type="term" value="C:adherens junction"/>
    <property type="evidence" value="ECO:0007669"/>
    <property type="project" value="TreeGrafter"/>
</dbReference>
<feature type="compositionally biased region" description="Polar residues" evidence="6">
    <location>
        <begin position="1009"/>
        <end position="1019"/>
    </location>
</feature>
<evidence type="ECO:0000259" key="7">
    <source>
        <dbReference type="PROSITE" id="PS50106"/>
    </source>
</evidence>
<feature type="domain" description="ASD2" evidence="8">
    <location>
        <begin position="2021"/>
        <end position="2317"/>
    </location>
</feature>
<dbReference type="OMA" id="PIRQQIG"/>
<dbReference type="PROSITE" id="PS51307">
    <property type="entry name" value="ASD2"/>
    <property type="match status" value="1"/>
</dbReference>
<dbReference type="GO" id="GO:0007015">
    <property type="term" value="P:actin filament organization"/>
    <property type="evidence" value="ECO:0007669"/>
    <property type="project" value="TreeGrafter"/>
</dbReference>
<feature type="compositionally biased region" description="Basic and acidic residues" evidence="6">
    <location>
        <begin position="127"/>
        <end position="141"/>
    </location>
</feature>
<feature type="compositionally biased region" description="Polar residues" evidence="6">
    <location>
        <begin position="224"/>
        <end position="242"/>
    </location>
</feature>
<feature type="compositionally biased region" description="Low complexity" evidence="6">
    <location>
        <begin position="966"/>
        <end position="994"/>
    </location>
</feature>
<dbReference type="InterPro" id="IPR001478">
    <property type="entry name" value="PDZ"/>
</dbReference>
<dbReference type="GO" id="GO:0016324">
    <property type="term" value="C:apical plasma membrane"/>
    <property type="evidence" value="ECO:0007669"/>
    <property type="project" value="TreeGrafter"/>
</dbReference>
<protein>
    <recommendedName>
        <fullName evidence="11">PDZ domain-containing protein</fullName>
    </recommendedName>
</protein>
<comment type="subcellular location">
    <subcellularLocation>
        <location evidence="1">Cytoplasm</location>
        <location evidence="1">Cytoskeleton</location>
    </subcellularLocation>
</comment>
<feature type="compositionally biased region" description="Pro residues" evidence="6">
    <location>
        <begin position="1587"/>
        <end position="1600"/>
    </location>
</feature>
<proteinExistence type="inferred from homology"/>
<feature type="compositionally biased region" description="Basic and acidic residues" evidence="6">
    <location>
        <begin position="935"/>
        <end position="948"/>
    </location>
</feature>
<feature type="region of interest" description="Disordered" evidence="6">
    <location>
        <begin position="1107"/>
        <end position="1134"/>
    </location>
</feature>
<feature type="compositionally biased region" description="Basic and acidic residues" evidence="6">
    <location>
        <begin position="540"/>
        <end position="552"/>
    </location>
</feature>
<feature type="compositionally biased region" description="Basic and acidic residues" evidence="6">
    <location>
        <begin position="1052"/>
        <end position="1063"/>
    </location>
</feature>
<feature type="compositionally biased region" description="Low complexity" evidence="6">
    <location>
        <begin position="1568"/>
        <end position="1582"/>
    </location>
</feature>
<keyword evidence="10" id="KW-1185">Reference proteome</keyword>
<feature type="compositionally biased region" description="Polar residues" evidence="6">
    <location>
        <begin position="1355"/>
        <end position="1366"/>
    </location>
</feature>
<feature type="compositionally biased region" description="Basic and acidic residues" evidence="6">
    <location>
        <begin position="571"/>
        <end position="592"/>
    </location>
</feature>
<feature type="compositionally biased region" description="Polar residues" evidence="6">
    <location>
        <begin position="179"/>
        <end position="197"/>
    </location>
</feature>
<evidence type="ECO:0000259" key="8">
    <source>
        <dbReference type="PROSITE" id="PS51307"/>
    </source>
</evidence>
<dbReference type="PANTHER" id="PTHR15012:SF32">
    <property type="entry name" value="PROTEIN SHROOM"/>
    <property type="match status" value="1"/>
</dbReference>
<organism evidence="9 10">
    <name type="scientific">Magallana gigas</name>
    <name type="common">Pacific oyster</name>
    <name type="synonym">Crassostrea gigas</name>
    <dbReference type="NCBI Taxonomy" id="29159"/>
    <lineage>
        <taxon>Eukaryota</taxon>
        <taxon>Metazoa</taxon>
        <taxon>Spiralia</taxon>
        <taxon>Lophotrochozoa</taxon>
        <taxon>Mollusca</taxon>
        <taxon>Bivalvia</taxon>
        <taxon>Autobranchia</taxon>
        <taxon>Pteriomorphia</taxon>
        <taxon>Ostreida</taxon>
        <taxon>Ostreoidea</taxon>
        <taxon>Ostreidae</taxon>
        <taxon>Magallana</taxon>
    </lineage>
</organism>
<evidence type="ECO:0000313" key="9">
    <source>
        <dbReference type="EnsemblMetazoa" id="G27029.1:cds"/>
    </source>
</evidence>
<keyword evidence="5" id="KW-0175">Coiled coil</keyword>
<feature type="compositionally biased region" description="Basic and acidic residues" evidence="6">
    <location>
        <begin position="1413"/>
        <end position="1426"/>
    </location>
</feature>
<feature type="compositionally biased region" description="Basic and acidic residues" evidence="6">
    <location>
        <begin position="789"/>
        <end position="799"/>
    </location>
</feature>
<feature type="compositionally biased region" description="Low complexity" evidence="6">
    <location>
        <begin position="1300"/>
        <end position="1316"/>
    </location>
</feature>
<feature type="domain" description="PDZ" evidence="7">
    <location>
        <begin position="36"/>
        <end position="109"/>
    </location>
</feature>
<feature type="coiled-coil region" evidence="5">
    <location>
        <begin position="2230"/>
        <end position="2261"/>
    </location>
</feature>
<feature type="region of interest" description="Disordered" evidence="6">
    <location>
        <begin position="869"/>
        <end position="1083"/>
    </location>
</feature>
<feature type="compositionally biased region" description="Basic and acidic residues" evidence="6">
    <location>
        <begin position="1832"/>
        <end position="1857"/>
    </location>
</feature>
<dbReference type="SUPFAM" id="SSF50156">
    <property type="entry name" value="PDZ domain-like"/>
    <property type="match status" value="1"/>
</dbReference>
<dbReference type="Pfam" id="PF00595">
    <property type="entry name" value="PDZ"/>
    <property type="match status" value="1"/>
</dbReference>
<feature type="compositionally biased region" description="Basic and acidic residues" evidence="6">
    <location>
        <begin position="1107"/>
        <end position="1123"/>
    </location>
</feature>
<feature type="compositionally biased region" description="Polar residues" evidence="6">
    <location>
        <begin position="746"/>
        <end position="767"/>
    </location>
</feature>
<feature type="compositionally biased region" description="Low complexity" evidence="6">
    <location>
        <begin position="1601"/>
        <end position="1611"/>
    </location>
</feature>
<feature type="compositionally biased region" description="Polar residues" evidence="6">
    <location>
        <begin position="1735"/>
        <end position="1744"/>
    </location>
</feature>
<feature type="compositionally biased region" description="Low complexity" evidence="6">
    <location>
        <begin position="831"/>
        <end position="842"/>
    </location>
</feature>
<feature type="coiled-coil region" evidence="5">
    <location>
        <begin position="2139"/>
        <end position="2180"/>
    </location>
</feature>
<feature type="compositionally biased region" description="Basic and acidic residues" evidence="6">
    <location>
        <begin position="768"/>
        <end position="779"/>
    </location>
</feature>
<sequence>MSADSSETDRDVFLTDQEISGSTVAKSSRTFQVVLKGGAPWGFTLQGGAGTQSPVQIQQVDPEGKGHGHLKADDYILAVNGMAPESLSEGEQLIKDAFRTLTLTVWRGTSKLESGVKILRSSSFLHRSREGQERERRRSGDQDENNMAENHRSSAEKVMPRQRRVESFHGRSKTRHSSSHAAGSTTNQDPSVTFRNHLSSSSISLSSSRPSSPRDPPSNKNRHSFGSTPPVTTQSHSITSGRRSLPAHSSIPASFRNTEILPNKQRHSSGNSNSSTGSGHRASSRGTQNEESSRNSMSMKGWNTIQDLSQKQQNSARVDPPNGSHVEPSGANPRLGHLSPATSSPSLHMANPQQKKPPSPRLDLYKSSSDINSYPQPLSPRSPTNASFSFSKGFKKMAWSHNADFSLGYQDDKMKDVRQSLPSNNKPFKSDLHDYQNINEVSSSQIEVDATDLELQKLTQRPPREPYDPRPPCSPPAPPVRDVSSLQYGSKPQSHEKYPSWPVTQPNLETEPGEPINSPKLKPAFHPQLGPVNERNSPNSERKGGDDYKRNASDPGFKKQTSLTRFMKRPTPSDHEKRTINLESKKSAESQMEHFFSSSPGYPNPMMDQDGNRIGDEKYNIPSPPERESRAPDEKTLSEKIASIVGPHHDSWHGSSGYHSDYKSRDSSSFSDSPHQDYKKRDSFTREGPEKSPVVRGLVDTGTNPPGSDGKSISSSSLRFEPPRTYVVKQMVCYNTGTQTEDKSSTEVSSSDKYFQEKSIQARLSSSDSDHFKQPDSQRRGAYSGNLGESKETKKKENFPEEYSSNMAPMLRKLTKEYYGGKLGGSEKRLSSASSQDSSIRSPGSDMPSFIQYPGMKEAESYSSVVIHPHENSMPFGRDYAESKSSISDSRQDVSGFESERGSVSELRSKPMRHGLDPSLYSPKYPLYTTGSRSDLNREQNRLLTGHDKHSKSISNIEEYNRGVQNNDSSPSMPNSSNSDSRSSTSTRYSSESSLPFQNYSKPRHESTDSVFTDPSSPLTPGGAEGPRRPNDLSSGRQMGRSASMKKAYGVFEEHIHKRHDSDSLSSSTLSSSSVVHSRSHSTEYLRMDHYQKMHAENKHMALIREDSLENRSQDQRWEDMVRKSKRSQADKSMNYENIQLGNMGNGNHSSKGFLAVSNLKRTSSEQIRPMKDRFNERSSARKQEDENRAVKSSEDPRNKFKSPNQSLMDLSSNDPSDSSFDHRPRSTSDSIPKDSSNFSSSVRHVSDPDKASPDNPDISSTQIQNDFNKDSNLKDVQRTAVQKFMDRVTGKKTDEETESTVSTAETTTSLTPSESFRLKYGSRAERQESLRRSRSISSRDSDYMEMRRPERQQTEWSRIRSQTGGSRPHSIGSDSSLVDPYAITTLPSFSDSEQHQRSQSDSTGIVSQPNTDELRSVPVKDHAGENDDQSSGGISKNSLYQNVGYRPPPPPPQGGDEDKPPALPPRNYRRFSASQSDSSLPHRPLISQPLNKERPSLGYDGHSSESRGRWDDDNYAEQLRKQSRRLSEQQHMPQPMTYKTTKTSIQFTQSYKQQHVEALEATSPNGSTSSSEQFFSSRRLSAGQQPPSPNSAPSVPPLPSSKYMPSPSSPQISPKGESLSRPQHYPDPKSYHSPESKADKPRVDIPPVTQGWHSRPSPSSPDPPPPPTPQKELTADVDLPPPPPELMENSPEHKDDRNRYAEDSYGSYKNRTDRQPGVYKRSASSGDALKLLHENNNYKQQGDIQKPLRKRLQAGWKSETTVNQEDQIQEQPETKDPVRSDRPPPPRPLLSTQSASHLLAPKPYTAPESSRSNSFSVSSTDQDSVITATLAERRSVQDRITSIERKQSLSQERPEVRQTTPQGGQYFSKKSYENFSKSFSATPPRRTYETDKFSASVSETSLGQRQNLKFQDPTTTPNRRTYSPEQIASNDRSNESPPPVDRSPGSGYPGGRNIRNSESNGQSAFDSNSKMSFSDSKRQSPSKPISTNSSSPSEKNTVSDLVQHSRQRSQEELECDAKVQEFAKIYEKKDPKLSSMLKSDGGRMQYMDGLFHTEIDQDILVRRSPKTSPKSSSVGNDQEALQSVTPKKEGVPEEAEKSPLPSNYWVSPSKALIEMNIRQSEGIGKDMTKDIDDSDKLIKTKEELVDSIQKKMDKLKEEKKELTKELEETETLGKEVQKAVERKCKKQHEKDKFKTYIGDMEKIILLLLKVSGLLARAENALQSLPEDSNERLKKMAADKRDRAKQQHEDAKVLKEDIEKRSGQIEVFLQEALSEEEFADYKYYVKMKSKLTIEKQELEDKISLGEEQISALKLSIPEKH</sequence>
<feature type="compositionally biased region" description="Low complexity" evidence="6">
    <location>
        <begin position="1064"/>
        <end position="1077"/>
    </location>
</feature>
<feature type="compositionally biased region" description="Basic and acidic residues" evidence="6">
    <location>
        <begin position="149"/>
        <end position="169"/>
    </location>
</feature>
<dbReference type="PROSITE" id="PS50106">
    <property type="entry name" value="PDZ"/>
    <property type="match status" value="1"/>
</dbReference>
<feature type="compositionally biased region" description="Basic and acidic residues" evidence="6">
    <location>
        <begin position="674"/>
        <end position="690"/>
    </location>
</feature>
<accession>A0A8W8L853</accession>
<feature type="compositionally biased region" description="Polar residues" evidence="6">
    <location>
        <begin position="340"/>
        <end position="354"/>
    </location>
</feature>
<evidence type="ECO:0000256" key="4">
    <source>
        <dbReference type="ARBA" id="ARBA00023212"/>
    </source>
</evidence>
<dbReference type="SMART" id="SM00228">
    <property type="entry name" value="PDZ"/>
    <property type="match status" value="1"/>
</dbReference>
<feature type="region of interest" description="Disordered" evidence="6">
    <location>
        <begin position="2025"/>
        <end position="2044"/>
    </location>
</feature>
<feature type="compositionally biased region" description="Basic and acidic residues" evidence="6">
    <location>
        <begin position="2087"/>
        <end position="2098"/>
    </location>
</feature>
<evidence type="ECO:0000256" key="1">
    <source>
        <dbReference type="ARBA" id="ARBA00004245"/>
    </source>
</evidence>
<feature type="compositionally biased region" description="Basic and acidic residues" evidence="6">
    <location>
        <begin position="1323"/>
        <end position="1354"/>
    </location>
</feature>
<feature type="compositionally biased region" description="Low complexity" evidence="6">
    <location>
        <begin position="198"/>
        <end position="211"/>
    </location>
</feature>
<feature type="compositionally biased region" description="Basic and acidic residues" evidence="6">
    <location>
        <begin position="1691"/>
        <end position="1703"/>
    </location>
</feature>
<feature type="region of interest" description="Disordered" evidence="6">
    <location>
        <begin position="456"/>
        <end position="721"/>
    </location>
</feature>
<evidence type="ECO:0000256" key="6">
    <source>
        <dbReference type="SAM" id="MobiDB-lite"/>
    </source>
</evidence>
<feature type="compositionally biased region" description="Low complexity" evidence="6">
    <location>
        <begin position="268"/>
        <end position="279"/>
    </location>
</feature>
<evidence type="ECO:0000256" key="3">
    <source>
        <dbReference type="ARBA" id="ARBA00022490"/>
    </source>
</evidence>
<feature type="compositionally biased region" description="Basic and acidic residues" evidence="6">
    <location>
        <begin position="610"/>
        <end position="638"/>
    </location>
</feature>
<reference evidence="9" key="1">
    <citation type="submission" date="2022-08" db="UniProtKB">
        <authorList>
            <consortium name="EnsemblMetazoa"/>
        </authorList>
    </citation>
    <scope>IDENTIFICATION</scope>
    <source>
        <strain evidence="9">05x7-T-G4-1.051#20</strain>
    </source>
</reference>